<gene>
    <name evidence="11" type="ORF">DSM5745_10712</name>
</gene>
<evidence type="ECO:0000256" key="2">
    <source>
        <dbReference type="ARBA" id="ARBA00009765"/>
    </source>
</evidence>
<keyword evidence="10" id="KW-0999">Mitochondrion inner membrane</keyword>
<evidence type="ECO:0000256" key="9">
    <source>
        <dbReference type="ARBA" id="ARBA00023136"/>
    </source>
</evidence>
<dbReference type="GO" id="GO:0045016">
    <property type="term" value="P:mitochondrial magnesium ion transmembrane transport"/>
    <property type="evidence" value="ECO:0007669"/>
    <property type="project" value="TreeGrafter"/>
</dbReference>
<dbReference type="Gene3D" id="1.20.58.340">
    <property type="entry name" value="Magnesium transport protein CorA, transmembrane region"/>
    <property type="match status" value="1"/>
</dbReference>
<dbReference type="Pfam" id="PF22099">
    <property type="entry name" value="MRS2-like"/>
    <property type="match status" value="1"/>
</dbReference>
<evidence type="ECO:0000256" key="1">
    <source>
        <dbReference type="ARBA" id="ARBA00004141"/>
    </source>
</evidence>
<dbReference type="RefSeq" id="XP_026598746.1">
    <property type="nucleotide sequence ID" value="XM_026752728.1"/>
</dbReference>
<dbReference type="Gene3D" id="2.40.128.330">
    <property type="match status" value="1"/>
</dbReference>
<dbReference type="EMBL" id="PVWQ01000017">
    <property type="protein sequence ID" value="RDW61214.1"/>
    <property type="molecule type" value="Genomic_DNA"/>
</dbReference>
<keyword evidence="6" id="KW-0809">Transit peptide</keyword>
<comment type="similarity">
    <text evidence="2 10">Belongs to the CorA metal ion transporter (MIT) (TC 1.A.35) family.</text>
</comment>
<evidence type="ECO:0000256" key="3">
    <source>
        <dbReference type="ARBA" id="ARBA00022448"/>
    </source>
</evidence>
<evidence type="ECO:0000256" key="5">
    <source>
        <dbReference type="ARBA" id="ARBA00022842"/>
    </source>
</evidence>
<evidence type="ECO:0000256" key="8">
    <source>
        <dbReference type="ARBA" id="ARBA00023065"/>
    </source>
</evidence>
<dbReference type="PANTHER" id="PTHR13890">
    <property type="entry name" value="RNA SPLICING PROTEIN MRS2, MITOCHONDRIAL"/>
    <property type="match status" value="1"/>
</dbReference>
<keyword evidence="9 10" id="KW-0472">Membrane</keyword>
<keyword evidence="10" id="KW-0496">Mitochondrion</keyword>
<comment type="caution">
    <text evidence="11">The sequence shown here is derived from an EMBL/GenBank/DDBJ whole genome shotgun (WGS) entry which is preliminary data.</text>
</comment>
<dbReference type="GO" id="GO:0015095">
    <property type="term" value="F:magnesium ion transmembrane transporter activity"/>
    <property type="evidence" value="ECO:0007669"/>
    <property type="project" value="TreeGrafter"/>
</dbReference>
<feature type="transmembrane region" description="Helical" evidence="10">
    <location>
        <begin position="382"/>
        <end position="402"/>
    </location>
</feature>
<reference evidence="11 12" key="1">
    <citation type="journal article" date="2018" name="IMA Fungus">
        <title>IMA Genome-F 9: Draft genome sequence of Annulohypoxylon stygium, Aspergillus mulundensis, Berkeleyomyces basicola (syn. Thielaviopsis basicola), Ceratocystis smalleyi, two Cercospora beticola strains, Coleophoma cylindrospora, Fusarium fracticaudum, Phialophora cf. hyalina, and Morchella septimelata.</title>
        <authorList>
            <person name="Wingfield B.D."/>
            <person name="Bills G.F."/>
            <person name="Dong Y."/>
            <person name="Huang W."/>
            <person name="Nel W.J."/>
            <person name="Swalarsk-Parry B.S."/>
            <person name="Vaghefi N."/>
            <person name="Wilken P.M."/>
            <person name="An Z."/>
            <person name="de Beer Z.W."/>
            <person name="De Vos L."/>
            <person name="Chen L."/>
            <person name="Duong T.A."/>
            <person name="Gao Y."/>
            <person name="Hammerbacher A."/>
            <person name="Kikkert J.R."/>
            <person name="Li Y."/>
            <person name="Li H."/>
            <person name="Li K."/>
            <person name="Li Q."/>
            <person name="Liu X."/>
            <person name="Ma X."/>
            <person name="Naidoo K."/>
            <person name="Pethybridge S.J."/>
            <person name="Sun J."/>
            <person name="Steenkamp E.T."/>
            <person name="van der Nest M.A."/>
            <person name="van Wyk S."/>
            <person name="Wingfield M.J."/>
            <person name="Xiong C."/>
            <person name="Yue Q."/>
            <person name="Zhang X."/>
        </authorList>
    </citation>
    <scope>NUCLEOTIDE SEQUENCE [LARGE SCALE GENOMIC DNA]</scope>
    <source>
        <strain evidence="11 12">DSM 5745</strain>
    </source>
</reference>
<dbReference type="PANTHER" id="PTHR13890:SF0">
    <property type="entry name" value="MAGNESIUM TRANSPORTER MRS2 HOMOLOG, MITOCHONDRIAL"/>
    <property type="match status" value="1"/>
</dbReference>
<evidence type="ECO:0000313" key="12">
    <source>
        <dbReference type="Proteomes" id="UP000256690"/>
    </source>
</evidence>
<protein>
    <recommendedName>
        <fullName evidence="10">Magnesium transporter</fullName>
    </recommendedName>
</protein>
<dbReference type="Proteomes" id="UP000256690">
    <property type="component" value="Unassembled WGS sequence"/>
</dbReference>
<feature type="transmembrane region" description="Helical" evidence="10">
    <location>
        <begin position="351"/>
        <end position="370"/>
    </location>
</feature>
<dbReference type="GO" id="GO:0005743">
    <property type="term" value="C:mitochondrial inner membrane"/>
    <property type="evidence" value="ECO:0007669"/>
    <property type="project" value="UniProtKB-SubCell"/>
</dbReference>
<evidence type="ECO:0000256" key="10">
    <source>
        <dbReference type="RuleBase" id="RU366042"/>
    </source>
</evidence>
<dbReference type="AlphaFoldDB" id="A0A3D8QIG7"/>
<dbReference type="CDD" id="cd12823">
    <property type="entry name" value="Mrs2_Mfm1p-like"/>
    <property type="match status" value="1"/>
</dbReference>
<dbReference type="GeneID" id="38121082"/>
<evidence type="ECO:0000256" key="6">
    <source>
        <dbReference type="ARBA" id="ARBA00022946"/>
    </source>
</evidence>
<keyword evidence="8 10" id="KW-0406">Ion transport</keyword>
<dbReference type="InterPro" id="IPR039204">
    <property type="entry name" value="MRS2-like"/>
</dbReference>
<dbReference type="OrthoDB" id="10251508at2759"/>
<organism evidence="11 12">
    <name type="scientific">Aspergillus mulundensis</name>
    <dbReference type="NCBI Taxonomy" id="1810919"/>
    <lineage>
        <taxon>Eukaryota</taxon>
        <taxon>Fungi</taxon>
        <taxon>Dikarya</taxon>
        <taxon>Ascomycota</taxon>
        <taxon>Pezizomycotina</taxon>
        <taxon>Eurotiomycetes</taxon>
        <taxon>Eurotiomycetidae</taxon>
        <taxon>Eurotiales</taxon>
        <taxon>Aspergillaceae</taxon>
        <taxon>Aspergillus</taxon>
        <taxon>Aspergillus subgen. Nidulantes</taxon>
    </lineage>
</organism>
<evidence type="ECO:0000256" key="4">
    <source>
        <dbReference type="ARBA" id="ARBA00022692"/>
    </source>
</evidence>
<keyword evidence="3 10" id="KW-0813">Transport</keyword>
<keyword evidence="7 10" id="KW-1133">Transmembrane helix</keyword>
<keyword evidence="5 10" id="KW-0460">Magnesium</keyword>
<evidence type="ECO:0000256" key="7">
    <source>
        <dbReference type="ARBA" id="ARBA00022989"/>
    </source>
</evidence>
<comment type="subcellular location">
    <subcellularLocation>
        <location evidence="1">Membrane</location>
        <topology evidence="1">Multi-pass membrane protein</topology>
    </subcellularLocation>
    <subcellularLocation>
        <location evidence="10">Mitochondrion inner membrane</location>
        <topology evidence="10">Multi-pass membrane protein</topology>
    </subcellularLocation>
</comment>
<accession>A0A3D8QIG7</accession>
<sequence length="415" mass="46712">MRPLCMAWGQFGVILPASCAGPRRVGAFGVDLVQSIWKRHVGGAQSIHTLTAPTGCRAENQSLFDLSLQLSQRPMDGNAMMQYTEYHRDDAMSRAGHATKLGVAEKYGLSSRDLRVFDQQSGSPHILVRDHTLLLHFFDLRVLVQHDHARLFHEASASDDDVQNADRHYVSRIFSHNMEDNIRGQELGKSDSQPYELYVLETALSSVTSVLEAEYMLLEKQVTKVLRLANSSTLDGEESLIHSHLRTILELKRKLISVEQRALQVQTVAQEVLDEDEDMANMYLTDKRAGKPHGLEEHQSVEYLFEAYFKASGAIGQETASLMSHIRRTEETIQYTLSVRRNQIMVLEARIEILMLALAGATLVAGWYGMNLVNHSEESPHAFTVVVLISCAAVLASSLYGMQRLRRIRRARLQI</sequence>
<name>A0A3D8QIG7_9EURO</name>
<evidence type="ECO:0000313" key="11">
    <source>
        <dbReference type="EMBL" id="RDW61214.1"/>
    </source>
</evidence>
<proteinExistence type="inferred from homology"/>
<keyword evidence="12" id="KW-1185">Reference proteome</keyword>
<keyword evidence="4 10" id="KW-0812">Transmembrane</keyword>